<gene>
    <name evidence="1" type="ORF">SAMN05216175_12137</name>
</gene>
<dbReference type="Pfam" id="PF26620">
    <property type="entry name" value="DUF8197"/>
    <property type="match status" value="1"/>
</dbReference>
<dbReference type="InterPro" id="IPR058510">
    <property type="entry name" value="DUF8197"/>
</dbReference>
<evidence type="ECO:0000313" key="2">
    <source>
        <dbReference type="Proteomes" id="UP000198623"/>
    </source>
</evidence>
<dbReference type="EMBL" id="FOOU01000021">
    <property type="protein sequence ID" value="SFG94983.1"/>
    <property type="molecule type" value="Genomic_DNA"/>
</dbReference>
<dbReference type="NCBIfam" id="NF046101">
    <property type="entry name" value="PA3496_fam"/>
    <property type="match status" value="1"/>
</dbReference>
<sequence length="68" mass="8100">MSTKIRVASISSQIDEWDEPLFDDDDSNKIKKRGSFNGEKRKKMDSFLEERRLKQHSVHDYSYDSMSR</sequence>
<keyword evidence="2" id="KW-1185">Reference proteome</keyword>
<evidence type="ECO:0000313" key="1">
    <source>
        <dbReference type="EMBL" id="SFG94983.1"/>
    </source>
</evidence>
<dbReference type="RefSeq" id="WP_090730735.1">
    <property type="nucleotide sequence ID" value="NZ_FOOU01000021.1"/>
</dbReference>
<dbReference type="Proteomes" id="UP000198623">
    <property type="component" value="Unassembled WGS sequence"/>
</dbReference>
<protein>
    <submittedName>
        <fullName evidence="1">Uncharacterized protein</fullName>
    </submittedName>
</protein>
<dbReference type="OrthoDB" id="9954958at2"/>
<dbReference type="AlphaFoldDB" id="A0A1I2W0U3"/>
<accession>A0A1I2W0U3</accession>
<proteinExistence type="predicted"/>
<reference evidence="2" key="1">
    <citation type="submission" date="2016-10" db="EMBL/GenBank/DDBJ databases">
        <authorList>
            <person name="Varghese N."/>
            <person name="Submissions S."/>
        </authorList>
    </citation>
    <scope>NUCLEOTIDE SEQUENCE [LARGE SCALE GENOMIC DNA]</scope>
    <source>
        <strain evidence="2">CGMCC 1.10971</strain>
    </source>
</reference>
<dbReference type="InterPro" id="IPR058059">
    <property type="entry name" value="PA3496-like"/>
</dbReference>
<name>A0A1I2W0U3_9GAMM</name>
<organism evidence="1 2">
    <name type="scientific">Neptunomonas qingdaonensis</name>
    <dbReference type="NCBI Taxonomy" id="1045558"/>
    <lineage>
        <taxon>Bacteria</taxon>
        <taxon>Pseudomonadati</taxon>
        <taxon>Pseudomonadota</taxon>
        <taxon>Gammaproteobacteria</taxon>
        <taxon>Oceanospirillales</taxon>
        <taxon>Oceanospirillaceae</taxon>
        <taxon>Neptunomonas</taxon>
    </lineage>
</organism>